<feature type="domain" description="Chitin-binding type-2" evidence="7">
    <location>
        <begin position="23"/>
        <end position="76"/>
    </location>
</feature>
<protein>
    <submittedName>
        <fullName evidence="8">Peritrophic membrane</fullName>
    </submittedName>
</protein>
<dbReference type="PROSITE" id="PS50940">
    <property type="entry name" value="CHIT_BIND_II"/>
    <property type="match status" value="3"/>
</dbReference>
<feature type="domain" description="Chitin-binding type-2" evidence="7">
    <location>
        <begin position="174"/>
        <end position="230"/>
    </location>
</feature>
<keyword evidence="2 6" id="KW-0732">Signal</keyword>
<feature type="chain" id="PRO_5018323929" evidence="6">
    <location>
        <begin position="20"/>
        <end position="231"/>
    </location>
</feature>
<keyword evidence="9" id="KW-1185">Reference proteome</keyword>
<evidence type="ECO:0000313" key="8">
    <source>
        <dbReference type="EMBL" id="RMZ97036.1"/>
    </source>
</evidence>
<dbReference type="SMART" id="SM00494">
    <property type="entry name" value="ChtBD2"/>
    <property type="match status" value="3"/>
</dbReference>
<dbReference type="AlphaFoldDB" id="A0A3M7PD61"/>
<dbReference type="PANTHER" id="PTHR23301:SF0">
    <property type="entry name" value="CHITIN-BINDING TYPE-2 DOMAIN-CONTAINING PROTEIN-RELATED"/>
    <property type="match status" value="1"/>
</dbReference>
<dbReference type="PANTHER" id="PTHR23301">
    <property type="entry name" value="CHITIN BINDING PERITROPHIN-A"/>
    <property type="match status" value="1"/>
</dbReference>
<dbReference type="GO" id="GO:0005576">
    <property type="term" value="C:extracellular region"/>
    <property type="evidence" value="ECO:0007669"/>
    <property type="project" value="InterPro"/>
</dbReference>
<evidence type="ECO:0000256" key="2">
    <source>
        <dbReference type="ARBA" id="ARBA00022729"/>
    </source>
</evidence>
<dbReference type="InterPro" id="IPR051940">
    <property type="entry name" value="Chitin_bind-dev_reg"/>
</dbReference>
<accession>A0A3M7PD61</accession>
<evidence type="ECO:0000256" key="4">
    <source>
        <dbReference type="ARBA" id="ARBA00023157"/>
    </source>
</evidence>
<dbReference type="InterPro" id="IPR036508">
    <property type="entry name" value="Chitin-bd_dom_sf"/>
</dbReference>
<feature type="domain" description="Chitin-binding type-2" evidence="7">
    <location>
        <begin position="86"/>
        <end position="142"/>
    </location>
</feature>
<dbReference type="Proteomes" id="UP000276133">
    <property type="component" value="Unassembled WGS sequence"/>
</dbReference>
<dbReference type="Gene3D" id="2.170.140.10">
    <property type="entry name" value="Chitin binding domain"/>
    <property type="match status" value="3"/>
</dbReference>
<keyword evidence="4" id="KW-1015">Disulfide bond</keyword>
<dbReference type="Pfam" id="PF01607">
    <property type="entry name" value="CBM_14"/>
    <property type="match status" value="3"/>
</dbReference>
<evidence type="ECO:0000313" key="9">
    <source>
        <dbReference type="Proteomes" id="UP000276133"/>
    </source>
</evidence>
<dbReference type="GO" id="GO:0008061">
    <property type="term" value="F:chitin binding"/>
    <property type="evidence" value="ECO:0007669"/>
    <property type="project" value="UniProtKB-KW"/>
</dbReference>
<keyword evidence="5" id="KW-0325">Glycoprotein</keyword>
<evidence type="ECO:0000256" key="3">
    <source>
        <dbReference type="ARBA" id="ARBA00022737"/>
    </source>
</evidence>
<sequence>MFKIILILFSLFSIFKCKSIEKRQFCNDFAPVNGDCSRYFRCSNGNSYIEQCPAGTLFDPYLRVCNWAAQVTNCNSNVSPINLAYGSSCNANNDYTQVPNDCSRYFRCVNGVYQVQQCPSGTLFDTNLRQCVRAETVTTCFNPQNAYYSTNAYQTYNNGQPLYNPGYNTGYISGQSCNQYQDYTQVPNDCSRYYRCVNGVFVIEACSNGLWFDANLKVCNWPNQVRTCNQY</sequence>
<dbReference type="OrthoDB" id="6020543at2759"/>
<comment type="caution">
    <text evidence="8">The sequence shown here is derived from an EMBL/GenBank/DDBJ whole genome shotgun (WGS) entry which is preliminary data.</text>
</comment>
<evidence type="ECO:0000256" key="1">
    <source>
        <dbReference type="ARBA" id="ARBA00022669"/>
    </source>
</evidence>
<organism evidence="8 9">
    <name type="scientific">Brachionus plicatilis</name>
    <name type="common">Marine rotifer</name>
    <name type="synonym">Brachionus muelleri</name>
    <dbReference type="NCBI Taxonomy" id="10195"/>
    <lineage>
        <taxon>Eukaryota</taxon>
        <taxon>Metazoa</taxon>
        <taxon>Spiralia</taxon>
        <taxon>Gnathifera</taxon>
        <taxon>Rotifera</taxon>
        <taxon>Eurotatoria</taxon>
        <taxon>Monogononta</taxon>
        <taxon>Pseudotrocha</taxon>
        <taxon>Ploima</taxon>
        <taxon>Brachionidae</taxon>
        <taxon>Brachionus</taxon>
    </lineage>
</organism>
<dbReference type="InterPro" id="IPR002557">
    <property type="entry name" value="Chitin-bd_dom"/>
</dbReference>
<gene>
    <name evidence="8" type="ORF">BpHYR1_044279</name>
</gene>
<feature type="signal peptide" evidence="6">
    <location>
        <begin position="1"/>
        <end position="19"/>
    </location>
</feature>
<name>A0A3M7PD61_BRAPC</name>
<evidence type="ECO:0000256" key="5">
    <source>
        <dbReference type="ARBA" id="ARBA00023180"/>
    </source>
</evidence>
<keyword evidence="3" id="KW-0677">Repeat</keyword>
<dbReference type="SUPFAM" id="SSF57625">
    <property type="entry name" value="Invertebrate chitin-binding proteins"/>
    <property type="match status" value="3"/>
</dbReference>
<reference evidence="8 9" key="1">
    <citation type="journal article" date="2018" name="Sci. Rep.">
        <title>Genomic signatures of local adaptation to the degree of environmental predictability in rotifers.</title>
        <authorList>
            <person name="Franch-Gras L."/>
            <person name="Hahn C."/>
            <person name="Garcia-Roger E.M."/>
            <person name="Carmona M.J."/>
            <person name="Serra M."/>
            <person name="Gomez A."/>
        </authorList>
    </citation>
    <scope>NUCLEOTIDE SEQUENCE [LARGE SCALE GENOMIC DNA]</scope>
    <source>
        <strain evidence="8">HYR1</strain>
    </source>
</reference>
<proteinExistence type="predicted"/>
<keyword evidence="1" id="KW-0147">Chitin-binding</keyword>
<evidence type="ECO:0000259" key="7">
    <source>
        <dbReference type="PROSITE" id="PS50940"/>
    </source>
</evidence>
<evidence type="ECO:0000256" key="6">
    <source>
        <dbReference type="SAM" id="SignalP"/>
    </source>
</evidence>
<dbReference type="EMBL" id="REGN01011671">
    <property type="protein sequence ID" value="RMZ97036.1"/>
    <property type="molecule type" value="Genomic_DNA"/>
</dbReference>